<feature type="site" description="Increases basicity of active site Tyr" evidence="10">
    <location>
        <position position="109"/>
    </location>
</feature>
<feature type="binding site" evidence="8">
    <location>
        <position position="284"/>
    </location>
    <ligand>
        <name>substrate</name>
    </ligand>
</feature>
<dbReference type="RefSeq" id="WP_007475516.1">
    <property type="nucleotide sequence ID" value="NZ_KQ130614.1"/>
</dbReference>
<feature type="domain" description="Glycosyl hydrolase family 4 C-terminal" evidence="13">
    <location>
        <begin position="195"/>
        <end position="416"/>
    </location>
</feature>
<protein>
    <submittedName>
        <fullName evidence="14">Maltose-6'-phosphate glucosidase</fullName>
    </submittedName>
</protein>
<organism evidence="14 15">
    <name type="scientific">Listeria fleischmannii 1991</name>
    <dbReference type="NCBI Taxonomy" id="1430899"/>
    <lineage>
        <taxon>Bacteria</taxon>
        <taxon>Bacillati</taxon>
        <taxon>Bacillota</taxon>
        <taxon>Bacilli</taxon>
        <taxon>Bacillales</taxon>
        <taxon>Listeriaceae</taxon>
        <taxon>Listeria</taxon>
    </lineage>
</organism>
<keyword evidence="4 11" id="KW-0520">NAD</keyword>
<evidence type="ECO:0000313" key="14">
    <source>
        <dbReference type="EMBL" id="KMT59894.1"/>
    </source>
</evidence>
<dbReference type="InterPro" id="IPR019802">
    <property type="entry name" value="GlycHydrolase_4_CS"/>
</dbReference>
<dbReference type="InterPro" id="IPR001088">
    <property type="entry name" value="Glyco_hydro_4"/>
</dbReference>
<keyword evidence="2 9" id="KW-0479">Metal-binding</keyword>
<keyword evidence="15" id="KW-1185">Reference proteome</keyword>
<evidence type="ECO:0000256" key="12">
    <source>
        <dbReference type="SAM" id="Phobius"/>
    </source>
</evidence>
<keyword evidence="12" id="KW-0472">Membrane</keyword>
<dbReference type="InterPro" id="IPR015955">
    <property type="entry name" value="Lactate_DH/Glyco_Ohase_4_C"/>
</dbReference>
<sequence length="441" mass="49882">MKKSSILIAGGGSTYTAGIVVMLLEAMEEFPVRKIKFYDNDEERQRKVAEACAIIIKERAPEVEFGYTTDPKEAFSDVDFVMAQLRVGKYAMREQDEKIPLKHGVVGQETCGPGGIAYGLRSIGPIIEMVDYMEKYSPDAWMLNYSNPAAIVAEGTRRLRPNSRIINICDMPICLEDIMARVIGLKNRKDMEVRYYGLNHFGWWTNIQDHAGNDLMPKIKAHIAKQGYTEDTQAGQHKEASWLEAMRAGKELLEIEPKYLSNTYLKYYLMADETVLHSDKNYTRANEIIDGREKDVFEECQRIVSNQTAKDTSIHSSEHASFIVDLAKALTFNTKERMLLITQNNGAIENFDSEAMVEIPCIVGKNGFEPLSMGKIPTFQKGLMEQQIASEKLAVEGYIEGSYQKVWQAITMNKTVPSAKVAKDILDDLIEANKEFWPVLK</sequence>
<evidence type="ECO:0000256" key="7">
    <source>
        <dbReference type="PIRSR" id="PIRSR601088-1"/>
    </source>
</evidence>
<dbReference type="SUPFAM" id="SSF51735">
    <property type="entry name" value="NAD(P)-binding Rossmann-fold domains"/>
    <property type="match status" value="1"/>
</dbReference>
<dbReference type="InterPro" id="IPR036291">
    <property type="entry name" value="NAD(P)-bd_dom_sf"/>
</dbReference>
<keyword evidence="3 11" id="KW-0378">Hydrolase</keyword>
<keyword evidence="9" id="KW-0170">Cobalt</keyword>
<dbReference type="PANTHER" id="PTHR32092:SF14">
    <property type="entry name" value="MALTOSE-6'-PHOSPHATE GLUCOSIDASE"/>
    <property type="match status" value="1"/>
</dbReference>
<dbReference type="Pfam" id="PF11975">
    <property type="entry name" value="Glyco_hydro_4C"/>
    <property type="match status" value="1"/>
</dbReference>
<dbReference type="GO" id="GO:0005975">
    <property type="term" value="P:carbohydrate metabolic process"/>
    <property type="evidence" value="ECO:0007669"/>
    <property type="project" value="InterPro"/>
</dbReference>
<evidence type="ECO:0000256" key="11">
    <source>
        <dbReference type="RuleBase" id="RU361152"/>
    </source>
</evidence>
<feature type="binding site" evidence="8">
    <location>
        <position position="147"/>
    </location>
    <ligand>
        <name>substrate</name>
    </ligand>
</feature>
<evidence type="ECO:0000256" key="8">
    <source>
        <dbReference type="PIRSR" id="PIRSR601088-2"/>
    </source>
</evidence>
<keyword evidence="9" id="KW-0408">Iron</keyword>
<feature type="transmembrane region" description="Helical" evidence="12">
    <location>
        <begin position="6"/>
        <end position="24"/>
    </location>
</feature>
<reference evidence="14 15" key="1">
    <citation type="journal article" date="2015" name="Genome Biol. Evol.">
        <title>Comparative Genomics of Listeria Sensu Lato: Genus-Wide Differences in Evolutionary Dynamics and the Progressive Gain of Complex, Potentially Pathogenicity-Related Traits through Lateral Gene Transfer.</title>
        <authorList>
            <person name="Chiara M."/>
            <person name="Caruso M."/>
            <person name="D'Erchia A.M."/>
            <person name="Manzari C."/>
            <person name="Fraccalvieri R."/>
            <person name="Goffredo E."/>
            <person name="Latorre L."/>
            <person name="Miccolupo A."/>
            <person name="Padalino I."/>
            <person name="Santagada G."/>
            <person name="Chiocco D."/>
            <person name="Pesole G."/>
            <person name="Horner D.S."/>
            <person name="Parisi A."/>
        </authorList>
    </citation>
    <scope>NUCLEOTIDE SEQUENCE [LARGE SCALE GENOMIC DNA]</scope>
    <source>
        <strain evidence="14 15">1991</strain>
    </source>
</reference>
<gene>
    <name evidence="14" type="ORF">X560_1607</name>
</gene>
<dbReference type="InterPro" id="IPR022616">
    <property type="entry name" value="Glyco_hydro_4_C"/>
</dbReference>
<evidence type="ECO:0000256" key="9">
    <source>
        <dbReference type="PIRSR" id="PIRSR601088-3"/>
    </source>
</evidence>
<evidence type="ECO:0000256" key="3">
    <source>
        <dbReference type="ARBA" id="ARBA00022801"/>
    </source>
</evidence>
<dbReference type="AlphaFoldDB" id="A0A0J8GFT9"/>
<comment type="similarity">
    <text evidence="1 11">Belongs to the glycosyl hydrolase 4 family.</text>
</comment>
<dbReference type="CDD" id="cd05298">
    <property type="entry name" value="GH4_GlvA_pagL_like"/>
    <property type="match status" value="1"/>
</dbReference>
<dbReference type="Proteomes" id="UP000052258">
    <property type="component" value="Unassembled WGS sequence"/>
</dbReference>
<comment type="caution">
    <text evidence="14">The sequence shown here is derived from an EMBL/GenBank/DDBJ whole genome shotgun (WGS) entry which is preliminary data.</text>
</comment>
<feature type="active site" description="Proton donor" evidence="7">
    <location>
        <position position="170"/>
    </location>
</feature>
<comment type="cofactor">
    <cofactor evidence="11">
        <name>NAD(+)</name>
        <dbReference type="ChEBI" id="CHEBI:57540"/>
    </cofactor>
    <text evidence="11">Binds 1 NAD(+) per subunit.</text>
</comment>
<dbReference type="GO" id="GO:0046872">
    <property type="term" value="F:metal ion binding"/>
    <property type="evidence" value="ECO:0007669"/>
    <property type="project" value="UniProtKB-KW"/>
</dbReference>
<dbReference type="PROSITE" id="PS01324">
    <property type="entry name" value="GLYCOSYL_HYDROL_F4"/>
    <property type="match status" value="1"/>
</dbReference>
<dbReference type="OrthoDB" id="9808275at2"/>
<dbReference type="Pfam" id="PF02056">
    <property type="entry name" value="Glyco_hydro_4"/>
    <property type="match status" value="1"/>
</dbReference>
<evidence type="ECO:0000256" key="5">
    <source>
        <dbReference type="ARBA" id="ARBA00023211"/>
    </source>
</evidence>
<evidence type="ECO:0000256" key="1">
    <source>
        <dbReference type="ARBA" id="ARBA00010141"/>
    </source>
</evidence>
<dbReference type="GO" id="GO:0004553">
    <property type="term" value="F:hydrolase activity, hydrolyzing O-glycosyl compounds"/>
    <property type="evidence" value="ECO:0007669"/>
    <property type="project" value="InterPro"/>
</dbReference>
<feature type="binding site" evidence="9">
    <location>
        <position position="200"/>
    </location>
    <ligand>
        <name>Mn(2+)</name>
        <dbReference type="ChEBI" id="CHEBI:29035"/>
    </ligand>
</feature>
<dbReference type="PRINTS" id="PR00732">
    <property type="entry name" value="GLHYDRLASE4"/>
</dbReference>
<dbReference type="EMBL" id="AZHO01000013">
    <property type="protein sequence ID" value="KMT59894.1"/>
    <property type="molecule type" value="Genomic_DNA"/>
</dbReference>
<proteinExistence type="inferred from homology"/>
<evidence type="ECO:0000256" key="6">
    <source>
        <dbReference type="ARBA" id="ARBA00023295"/>
    </source>
</evidence>
<keyword evidence="9" id="KW-0533">Nickel</keyword>
<evidence type="ECO:0000256" key="4">
    <source>
        <dbReference type="ARBA" id="ARBA00023027"/>
    </source>
</evidence>
<dbReference type="Gene3D" id="3.40.50.720">
    <property type="entry name" value="NAD(P)-binding Rossmann-like Domain"/>
    <property type="match status" value="1"/>
</dbReference>
<feature type="binding site" evidence="9">
    <location>
        <position position="169"/>
    </location>
    <ligand>
        <name>Mn(2+)</name>
        <dbReference type="ChEBI" id="CHEBI:29035"/>
    </ligand>
</feature>
<evidence type="ECO:0000259" key="13">
    <source>
        <dbReference type="Pfam" id="PF11975"/>
    </source>
</evidence>
<keyword evidence="6 11" id="KW-0326">Glycosidase</keyword>
<dbReference type="Gene3D" id="3.90.110.10">
    <property type="entry name" value="Lactate dehydrogenase/glycoside hydrolase, family 4, C-terminal"/>
    <property type="match status" value="1"/>
</dbReference>
<accession>A0A0J8GFT9</accession>
<keyword evidence="5 9" id="KW-0464">Manganese</keyword>
<keyword evidence="12" id="KW-1133">Transmembrane helix</keyword>
<keyword evidence="12" id="KW-0812">Transmembrane</keyword>
<evidence type="ECO:0000313" key="15">
    <source>
        <dbReference type="Proteomes" id="UP000052258"/>
    </source>
</evidence>
<dbReference type="PATRIC" id="fig|1430899.3.peg.1368"/>
<feature type="active site" description="Proton acceptor" evidence="7">
    <location>
        <position position="264"/>
    </location>
</feature>
<dbReference type="PANTHER" id="PTHR32092">
    <property type="entry name" value="6-PHOSPHO-BETA-GLUCOSIDASE-RELATED"/>
    <property type="match status" value="1"/>
</dbReference>
<feature type="binding site" evidence="8">
    <location>
        <position position="93"/>
    </location>
    <ligand>
        <name>substrate</name>
    </ligand>
</feature>
<name>A0A0J8GFT9_9LIST</name>
<evidence type="ECO:0000256" key="10">
    <source>
        <dbReference type="PIRSR" id="PIRSR601088-4"/>
    </source>
</evidence>
<evidence type="ECO:0000256" key="2">
    <source>
        <dbReference type="ARBA" id="ARBA00022723"/>
    </source>
</evidence>
<dbReference type="SUPFAM" id="SSF56327">
    <property type="entry name" value="LDH C-terminal domain-like"/>
    <property type="match status" value="1"/>
</dbReference>
<dbReference type="GO" id="GO:0016616">
    <property type="term" value="F:oxidoreductase activity, acting on the CH-OH group of donors, NAD or NADP as acceptor"/>
    <property type="evidence" value="ECO:0007669"/>
    <property type="project" value="InterPro"/>
</dbReference>